<comment type="caution">
    <text evidence="7">The sequence shown here is derived from an EMBL/GenBank/DDBJ whole genome shotgun (WGS) entry which is preliminary data.</text>
</comment>
<comment type="similarity">
    <text evidence="2 4">Belongs to the class-V pyridoxal-phosphate-dependent aminotransferase family.</text>
</comment>
<dbReference type="PROSITE" id="PS00595">
    <property type="entry name" value="AA_TRANSFER_CLASS_5"/>
    <property type="match status" value="1"/>
</dbReference>
<dbReference type="RefSeq" id="WP_343796632.1">
    <property type="nucleotide sequence ID" value="NZ_BAAADJ010000006.1"/>
</dbReference>
<organism evidence="7 8">
    <name type="scientific">Bacillus carboniphilus</name>
    <dbReference type="NCBI Taxonomy" id="86663"/>
    <lineage>
        <taxon>Bacteria</taxon>
        <taxon>Bacillati</taxon>
        <taxon>Bacillota</taxon>
        <taxon>Bacilli</taxon>
        <taxon>Bacillales</taxon>
        <taxon>Bacillaceae</taxon>
        <taxon>Bacillus</taxon>
    </lineage>
</organism>
<keyword evidence="7" id="KW-0032">Aminotransferase</keyword>
<dbReference type="InterPro" id="IPR020578">
    <property type="entry name" value="Aminotrans_V_PyrdxlP_BS"/>
</dbReference>
<proteinExistence type="inferred from homology"/>
<keyword evidence="8" id="KW-1185">Reference proteome</keyword>
<dbReference type="InterPro" id="IPR015422">
    <property type="entry name" value="PyrdxlP-dep_Trfase_small"/>
</dbReference>
<accession>A0ABN0VXZ8</accession>
<evidence type="ECO:0000256" key="4">
    <source>
        <dbReference type="RuleBase" id="RU004075"/>
    </source>
</evidence>
<dbReference type="Gene3D" id="3.90.1150.10">
    <property type="entry name" value="Aspartate Aminotransferase, domain 1"/>
    <property type="match status" value="1"/>
</dbReference>
<gene>
    <name evidence="7" type="ORF">GCM10008967_08320</name>
</gene>
<dbReference type="Gene3D" id="3.40.640.10">
    <property type="entry name" value="Type I PLP-dependent aspartate aminotransferase-like (Major domain)"/>
    <property type="match status" value="1"/>
</dbReference>
<evidence type="ECO:0000256" key="2">
    <source>
        <dbReference type="ARBA" id="ARBA00009236"/>
    </source>
</evidence>
<sequence>MLSDQQFLRIPGPTPIPPSVQRAILQPMIGHRDEETKMLLQTIRPRLKPIFGTEQEVLILAGSGTSGLETAVVNTTQPHDEVLVLVTGAFGERFAQICEAHQLVTHRMEAPPGEAIAPEHVKAFLSANPSIKVVFATFCETSTAVLNPIQELAQVVQQNSDALLVVDGVSCVGGVETKMDDWGIDVLVTGSQKALMLPPGLTFIAVSDRAWDRVHHNPRPRFYFDLKKYHDNLVKDSTPFTPAVSLLFGLDQVLNLVEEEGVKQVFTRHQLMMKMTRSACHALQLPLLTTDQSASPTVTAVYPRDFQANELRHVLLKEFGLNLAGGQQELKNKIFRIGHMGYCSLADVLQTISLLELGLARLGVGREAGVGSAAAQLTFLNGGKTE</sequence>
<evidence type="ECO:0000259" key="6">
    <source>
        <dbReference type="Pfam" id="PF00266"/>
    </source>
</evidence>
<reference evidence="7 8" key="1">
    <citation type="journal article" date="2019" name="Int. J. Syst. Evol. Microbiol.">
        <title>The Global Catalogue of Microorganisms (GCM) 10K type strain sequencing project: providing services to taxonomists for standard genome sequencing and annotation.</title>
        <authorList>
            <consortium name="The Broad Institute Genomics Platform"/>
            <consortium name="The Broad Institute Genome Sequencing Center for Infectious Disease"/>
            <person name="Wu L."/>
            <person name="Ma J."/>
        </authorList>
    </citation>
    <scope>NUCLEOTIDE SEQUENCE [LARGE SCALE GENOMIC DNA]</scope>
    <source>
        <strain evidence="7 8">JCM 9731</strain>
    </source>
</reference>
<dbReference type="InterPro" id="IPR015424">
    <property type="entry name" value="PyrdxlP-dep_Trfase"/>
</dbReference>
<dbReference type="InterPro" id="IPR000192">
    <property type="entry name" value="Aminotrans_V_dom"/>
</dbReference>
<dbReference type="SUPFAM" id="SSF53383">
    <property type="entry name" value="PLP-dependent transferases"/>
    <property type="match status" value="1"/>
</dbReference>
<dbReference type="InterPro" id="IPR024169">
    <property type="entry name" value="SP_NH2Trfase/AEP_transaminase"/>
</dbReference>
<evidence type="ECO:0000256" key="1">
    <source>
        <dbReference type="ARBA" id="ARBA00001933"/>
    </source>
</evidence>
<dbReference type="GO" id="GO:0008483">
    <property type="term" value="F:transaminase activity"/>
    <property type="evidence" value="ECO:0007669"/>
    <property type="project" value="UniProtKB-KW"/>
</dbReference>
<evidence type="ECO:0000313" key="7">
    <source>
        <dbReference type="EMBL" id="GAA0320120.1"/>
    </source>
</evidence>
<evidence type="ECO:0000256" key="3">
    <source>
        <dbReference type="ARBA" id="ARBA00022898"/>
    </source>
</evidence>
<dbReference type="PANTHER" id="PTHR21152">
    <property type="entry name" value="AMINOTRANSFERASE CLASS V"/>
    <property type="match status" value="1"/>
</dbReference>
<dbReference type="EMBL" id="BAAADJ010000006">
    <property type="protein sequence ID" value="GAA0320120.1"/>
    <property type="molecule type" value="Genomic_DNA"/>
</dbReference>
<evidence type="ECO:0000256" key="5">
    <source>
        <dbReference type="RuleBase" id="RU004504"/>
    </source>
</evidence>
<dbReference type="PANTHER" id="PTHR21152:SF40">
    <property type="entry name" value="ALANINE--GLYOXYLATE AMINOTRANSFERASE"/>
    <property type="match status" value="1"/>
</dbReference>
<dbReference type="Pfam" id="PF00266">
    <property type="entry name" value="Aminotran_5"/>
    <property type="match status" value="1"/>
</dbReference>
<evidence type="ECO:0000313" key="8">
    <source>
        <dbReference type="Proteomes" id="UP001500782"/>
    </source>
</evidence>
<comment type="cofactor">
    <cofactor evidence="1 5">
        <name>pyridoxal 5'-phosphate</name>
        <dbReference type="ChEBI" id="CHEBI:597326"/>
    </cofactor>
</comment>
<dbReference type="PIRSF" id="PIRSF000524">
    <property type="entry name" value="SPT"/>
    <property type="match status" value="1"/>
</dbReference>
<protein>
    <submittedName>
        <fullName evidence="7">Alanine--glyoxylate aminotransferase family protein</fullName>
    </submittedName>
</protein>
<keyword evidence="3" id="KW-0663">Pyridoxal phosphate</keyword>
<keyword evidence="7" id="KW-0808">Transferase</keyword>
<name>A0ABN0VXZ8_9BACI</name>
<dbReference type="Proteomes" id="UP001500782">
    <property type="component" value="Unassembled WGS sequence"/>
</dbReference>
<dbReference type="InterPro" id="IPR015421">
    <property type="entry name" value="PyrdxlP-dep_Trfase_major"/>
</dbReference>
<feature type="domain" description="Aminotransferase class V" evidence="6">
    <location>
        <begin position="28"/>
        <end position="328"/>
    </location>
</feature>